<proteinExistence type="predicted"/>
<dbReference type="STRING" id="999415.HMPREF9943_01068"/>
<dbReference type="RefSeq" id="WP_004802842.1">
    <property type="nucleotide sequence ID" value="NZ_KB446648.1"/>
</dbReference>
<dbReference type="InterPro" id="IPR036291">
    <property type="entry name" value="NAD(P)-bd_dom_sf"/>
</dbReference>
<evidence type="ECO:0000259" key="1">
    <source>
        <dbReference type="Pfam" id="PF01408"/>
    </source>
</evidence>
<evidence type="ECO:0000313" key="2">
    <source>
        <dbReference type="EMBL" id="EMD16514.1"/>
    </source>
</evidence>
<dbReference type="Proteomes" id="UP000011758">
    <property type="component" value="Unassembled WGS sequence"/>
</dbReference>
<dbReference type="AlphaFoldDB" id="M2PLV0"/>
<keyword evidence="3" id="KW-1185">Reference proteome</keyword>
<accession>M2PLV0</accession>
<evidence type="ECO:0000313" key="3">
    <source>
        <dbReference type="Proteomes" id="UP000011758"/>
    </source>
</evidence>
<dbReference type="BioCyc" id="ECAT999415-HMP:GTTI-1094-MONOMER"/>
<dbReference type="EMBL" id="AGEJ01000018">
    <property type="protein sequence ID" value="EMD16514.1"/>
    <property type="molecule type" value="Genomic_DNA"/>
</dbReference>
<dbReference type="PATRIC" id="fig|999415.3.peg.1082"/>
<gene>
    <name evidence="2" type="ORF">HMPREF9943_01068</name>
</gene>
<feature type="domain" description="Gfo/Idh/MocA-like oxidoreductase N-terminal" evidence="1">
    <location>
        <begin position="2"/>
        <end position="116"/>
    </location>
</feature>
<dbReference type="Gene3D" id="3.40.50.720">
    <property type="entry name" value="NAD(P)-binding Rossmann-like Domain"/>
    <property type="match status" value="1"/>
</dbReference>
<dbReference type="OrthoDB" id="9783105at2"/>
<dbReference type="PANTHER" id="PTHR43054">
    <property type="match status" value="1"/>
</dbReference>
<sequence length="326" mass="37618">MKLAILGTGMIVHDLMNTIHDLDLERVDIFSTQSSYDQAIELVREYHLNDVYVDYDQLLEGECDTVYIALPNFLHYQFAKKALLHNKNLIIEKPITSTYEELKELEELADNKHLIILEAVTVHAMPAYLSLKEKIKTLGDIKILSLNYSQYSSRYDAFKQGKILPAFDYHKSGGALYDLNIYNVHFTVGLFGKPNKVFYYPNIERNIDTSGILILEYSHFKAVLVGAKDCQAPLMNTIQGDKGHIVIRMPVSRMRDYQITYNKEKTEDFSFDNKAHGMSYEFKEFIRIIDTKDYQKAHDLFEISKTVSEVLNQARKTGGIRFDADK</sequence>
<organism evidence="2 3">
    <name type="scientific">Eggerthia catenaformis OT 569 = DSM 20559</name>
    <dbReference type="NCBI Taxonomy" id="999415"/>
    <lineage>
        <taxon>Bacteria</taxon>
        <taxon>Bacillati</taxon>
        <taxon>Bacillota</taxon>
        <taxon>Erysipelotrichia</taxon>
        <taxon>Erysipelotrichales</taxon>
        <taxon>Coprobacillaceae</taxon>
        <taxon>Eggerthia</taxon>
    </lineage>
</organism>
<dbReference type="Pfam" id="PF01408">
    <property type="entry name" value="GFO_IDH_MocA"/>
    <property type="match status" value="1"/>
</dbReference>
<dbReference type="GO" id="GO:0000166">
    <property type="term" value="F:nucleotide binding"/>
    <property type="evidence" value="ECO:0007669"/>
    <property type="project" value="InterPro"/>
</dbReference>
<dbReference type="SUPFAM" id="SSF51735">
    <property type="entry name" value="NAD(P)-binding Rossmann-fold domains"/>
    <property type="match status" value="1"/>
</dbReference>
<name>M2PLV0_9FIRM</name>
<dbReference type="InterPro" id="IPR000683">
    <property type="entry name" value="Gfo/Idh/MocA-like_OxRdtase_N"/>
</dbReference>
<dbReference type="PANTHER" id="PTHR43054:SF1">
    <property type="entry name" value="SCYLLO-INOSITOL 2-DEHYDROGENASE (NADP(+)) IOLU"/>
    <property type="match status" value="1"/>
</dbReference>
<protein>
    <recommendedName>
        <fullName evidence="1">Gfo/Idh/MocA-like oxidoreductase N-terminal domain-containing protein</fullName>
    </recommendedName>
</protein>
<dbReference type="Gene3D" id="3.30.360.10">
    <property type="entry name" value="Dihydrodipicolinate Reductase, domain 2"/>
    <property type="match status" value="1"/>
</dbReference>
<reference evidence="2 3" key="1">
    <citation type="submission" date="2013-02" db="EMBL/GenBank/DDBJ databases">
        <title>The Genome Sequence of Lactobacillus catenaformis F0143.</title>
        <authorList>
            <consortium name="The Broad Institute Genome Sequencing Platform"/>
            <person name="Earl A."/>
            <person name="Ward D."/>
            <person name="Feldgarden M."/>
            <person name="Gevers D."/>
            <person name="Izard J."/>
            <person name="Blanton J.M."/>
            <person name="Mathney J."/>
            <person name="Dewhirst F.E."/>
            <person name="Young S.K."/>
            <person name="Zeng Q."/>
            <person name="Gargeya S."/>
            <person name="Fitzgerald M."/>
            <person name="Haas B."/>
            <person name="Abouelleil A."/>
            <person name="Alvarado L."/>
            <person name="Arachchi H.M."/>
            <person name="Berlin A."/>
            <person name="Chapman S.B."/>
            <person name="Gearin G."/>
            <person name="Goldberg J."/>
            <person name="Griggs A."/>
            <person name="Gujja S."/>
            <person name="Hansen M."/>
            <person name="Heiman D."/>
            <person name="Howarth C."/>
            <person name="Larimer J."/>
            <person name="Lui A."/>
            <person name="MacDonald P.J.P."/>
            <person name="McCowen C."/>
            <person name="Montmayeur A."/>
            <person name="Murphy C."/>
            <person name="Neiman D."/>
            <person name="Pearson M."/>
            <person name="Priest M."/>
            <person name="Roberts A."/>
            <person name="Saif S."/>
            <person name="Shea T."/>
            <person name="Sisk P."/>
            <person name="Stolte C."/>
            <person name="Sykes S."/>
            <person name="Wortman J."/>
            <person name="Nusbaum C."/>
            <person name="Birren B."/>
        </authorList>
    </citation>
    <scope>NUCLEOTIDE SEQUENCE [LARGE SCALE GENOMIC DNA]</scope>
    <source>
        <strain evidence="2 3">OT 569</strain>
    </source>
</reference>
<comment type="caution">
    <text evidence="2">The sequence shown here is derived from an EMBL/GenBank/DDBJ whole genome shotgun (WGS) entry which is preliminary data.</text>
</comment>
<dbReference type="eggNOG" id="COG0673">
    <property type="taxonomic scope" value="Bacteria"/>
</dbReference>
<dbReference type="SUPFAM" id="SSF55347">
    <property type="entry name" value="Glyceraldehyde-3-phosphate dehydrogenase-like, C-terminal domain"/>
    <property type="match status" value="1"/>
</dbReference>